<evidence type="ECO:0000256" key="1">
    <source>
        <dbReference type="SAM" id="MobiDB-lite"/>
    </source>
</evidence>
<comment type="caution">
    <text evidence="2">The sequence shown here is derived from an EMBL/GenBank/DDBJ whole genome shotgun (WGS) entry which is preliminary data.</text>
</comment>
<accession>A0A314UAX0</accession>
<protein>
    <submittedName>
        <fullName evidence="2">Pentatricopeptide repeat-containing protein</fullName>
    </submittedName>
</protein>
<gene>
    <name evidence="2" type="ORF">Pyn_22826</name>
</gene>
<feature type="region of interest" description="Disordered" evidence="1">
    <location>
        <begin position="1"/>
        <end position="24"/>
    </location>
</feature>
<feature type="compositionally biased region" description="Polar residues" evidence="1">
    <location>
        <begin position="15"/>
        <end position="24"/>
    </location>
</feature>
<name>A0A314UAX0_PRUYE</name>
<reference evidence="2 3" key="1">
    <citation type="submission" date="2018-02" db="EMBL/GenBank/DDBJ databases">
        <title>Draft genome of wild Prunus yedoensis var. nudiflora.</title>
        <authorList>
            <person name="Baek S."/>
            <person name="Kim J.-H."/>
            <person name="Choi K."/>
            <person name="Kim G.-B."/>
            <person name="Cho A."/>
            <person name="Jang H."/>
            <person name="Shin C.-H."/>
            <person name="Yu H.-J."/>
            <person name="Mun J.-H."/>
        </authorList>
    </citation>
    <scope>NUCLEOTIDE SEQUENCE [LARGE SCALE GENOMIC DNA]</scope>
    <source>
        <strain evidence="3">cv. Jeju island</strain>
        <tissue evidence="2">Leaf</tissue>
    </source>
</reference>
<proteinExistence type="predicted"/>
<evidence type="ECO:0000313" key="3">
    <source>
        <dbReference type="Proteomes" id="UP000250321"/>
    </source>
</evidence>
<dbReference type="EMBL" id="PJQY01003812">
    <property type="protein sequence ID" value="PQM34450.1"/>
    <property type="molecule type" value="Genomic_DNA"/>
</dbReference>
<dbReference type="AlphaFoldDB" id="A0A314UAX0"/>
<keyword evidence="3" id="KW-1185">Reference proteome</keyword>
<dbReference type="STRING" id="2094558.A0A314UAX0"/>
<sequence length="157" mass="17511">MASLSTPVISLPRHPNSSPPTFSTDLRFSSHPALSLVDQCTSIKQLKQVHAQMLRTGVLLTRTPPANLSPPALSPRSRVSTMPARCLIKFRNQMSTLGTPSFALMRLAPTRLKASSYFWKCLITVLNVPINILTPLRLKRLRSSGLCRLEEVFMAWQ</sequence>
<organism evidence="2 3">
    <name type="scientific">Prunus yedoensis var. nudiflora</name>
    <dbReference type="NCBI Taxonomy" id="2094558"/>
    <lineage>
        <taxon>Eukaryota</taxon>
        <taxon>Viridiplantae</taxon>
        <taxon>Streptophyta</taxon>
        <taxon>Embryophyta</taxon>
        <taxon>Tracheophyta</taxon>
        <taxon>Spermatophyta</taxon>
        <taxon>Magnoliopsida</taxon>
        <taxon>eudicotyledons</taxon>
        <taxon>Gunneridae</taxon>
        <taxon>Pentapetalae</taxon>
        <taxon>rosids</taxon>
        <taxon>fabids</taxon>
        <taxon>Rosales</taxon>
        <taxon>Rosaceae</taxon>
        <taxon>Amygdaloideae</taxon>
        <taxon>Amygdaleae</taxon>
        <taxon>Prunus</taxon>
    </lineage>
</organism>
<evidence type="ECO:0000313" key="2">
    <source>
        <dbReference type="EMBL" id="PQM34450.1"/>
    </source>
</evidence>
<dbReference type="Proteomes" id="UP000250321">
    <property type="component" value="Unassembled WGS sequence"/>
</dbReference>